<feature type="region of interest" description="Disordered" evidence="1">
    <location>
        <begin position="1"/>
        <end position="27"/>
    </location>
</feature>
<keyword evidence="4" id="KW-1185">Reference proteome</keyword>
<sequence length="186" mass="21140">MSDCEESDFELEELEEDEGRLSDEGSECESVCLGDEILEAGSSERVLGDVISDERGPECERLLEVGDEEEYIPPSINSTPVFQPLETPFAPHEAQSLLSSAVPANRKSPLSFFKLFVKDSDFQLFADNTNTYAEWKEASEVGKRNWHPTSAREIMVWFALLIFMGLVKIPRVDLYWRKDGQYTFTL</sequence>
<dbReference type="InterPro" id="IPR029526">
    <property type="entry name" value="PGBD"/>
</dbReference>
<organism evidence="3 4">
    <name type="scientific">Morchella conica CCBAS932</name>
    <dbReference type="NCBI Taxonomy" id="1392247"/>
    <lineage>
        <taxon>Eukaryota</taxon>
        <taxon>Fungi</taxon>
        <taxon>Dikarya</taxon>
        <taxon>Ascomycota</taxon>
        <taxon>Pezizomycotina</taxon>
        <taxon>Pezizomycetes</taxon>
        <taxon>Pezizales</taxon>
        <taxon>Morchellaceae</taxon>
        <taxon>Morchella</taxon>
    </lineage>
</organism>
<name>A0A3N4K986_9PEZI</name>
<dbReference type="InParanoid" id="A0A3N4K986"/>
<feature type="compositionally biased region" description="Acidic residues" evidence="1">
    <location>
        <begin position="1"/>
        <end position="18"/>
    </location>
</feature>
<feature type="domain" description="PiggyBac transposable element-derived protein" evidence="2">
    <location>
        <begin position="108"/>
        <end position="184"/>
    </location>
</feature>
<protein>
    <recommendedName>
        <fullName evidence="2">PiggyBac transposable element-derived protein domain-containing protein</fullName>
    </recommendedName>
</protein>
<evidence type="ECO:0000313" key="3">
    <source>
        <dbReference type="EMBL" id="RPB06993.1"/>
    </source>
</evidence>
<evidence type="ECO:0000259" key="2">
    <source>
        <dbReference type="Pfam" id="PF13843"/>
    </source>
</evidence>
<accession>A0A3N4K986</accession>
<proteinExistence type="predicted"/>
<dbReference type="Proteomes" id="UP000277580">
    <property type="component" value="Unassembled WGS sequence"/>
</dbReference>
<dbReference type="EMBL" id="ML119201">
    <property type="protein sequence ID" value="RPB06993.1"/>
    <property type="molecule type" value="Genomic_DNA"/>
</dbReference>
<dbReference type="PANTHER" id="PTHR46599:SF3">
    <property type="entry name" value="PIGGYBAC TRANSPOSABLE ELEMENT-DERIVED PROTEIN 4"/>
    <property type="match status" value="1"/>
</dbReference>
<dbReference type="Pfam" id="PF13843">
    <property type="entry name" value="DDE_Tnp_1_7"/>
    <property type="match status" value="1"/>
</dbReference>
<evidence type="ECO:0000313" key="4">
    <source>
        <dbReference type="Proteomes" id="UP000277580"/>
    </source>
</evidence>
<dbReference type="OrthoDB" id="2432418at2759"/>
<gene>
    <name evidence="3" type="ORF">P167DRAFT_579771</name>
</gene>
<reference evidence="3 4" key="1">
    <citation type="journal article" date="2018" name="Nat. Ecol. Evol.">
        <title>Pezizomycetes genomes reveal the molecular basis of ectomycorrhizal truffle lifestyle.</title>
        <authorList>
            <person name="Murat C."/>
            <person name="Payen T."/>
            <person name="Noel B."/>
            <person name="Kuo A."/>
            <person name="Morin E."/>
            <person name="Chen J."/>
            <person name="Kohler A."/>
            <person name="Krizsan K."/>
            <person name="Balestrini R."/>
            <person name="Da Silva C."/>
            <person name="Montanini B."/>
            <person name="Hainaut M."/>
            <person name="Levati E."/>
            <person name="Barry K.W."/>
            <person name="Belfiori B."/>
            <person name="Cichocki N."/>
            <person name="Clum A."/>
            <person name="Dockter R.B."/>
            <person name="Fauchery L."/>
            <person name="Guy J."/>
            <person name="Iotti M."/>
            <person name="Le Tacon F."/>
            <person name="Lindquist E.A."/>
            <person name="Lipzen A."/>
            <person name="Malagnac F."/>
            <person name="Mello A."/>
            <person name="Molinier V."/>
            <person name="Miyauchi S."/>
            <person name="Poulain J."/>
            <person name="Riccioni C."/>
            <person name="Rubini A."/>
            <person name="Sitrit Y."/>
            <person name="Splivallo R."/>
            <person name="Traeger S."/>
            <person name="Wang M."/>
            <person name="Zifcakova L."/>
            <person name="Wipf D."/>
            <person name="Zambonelli A."/>
            <person name="Paolocci F."/>
            <person name="Nowrousian M."/>
            <person name="Ottonello S."/>
            <person name="Baldrian P."/>
            <person name="Spatafora J.W."/>
            <person name="Henrissat B."/>
            <person name="Nagy L.G."/>
            <person name="Aury J.M."/>
            <person name="Wincker P."/>
            <person name="Grigoriev I.V."/>
            <person name="Bonfante P."/>
            <person name="Martin F.M."/>
        </authorList>
    </citation>
    <scope>NUCLEOTIDE SEQUENCE [LARGE SCALE GENOMIC DNA]</scope>
    <source>
        <strain evidence="3 4">CCBAS932</strain>
    </source>
</reference>
<dbReference type="AlphaFoldDB" id="A0A3N4K986"/>
<evidence type="ECO:0000256" key="1">
    <source>
        <dbReference type="SAM" id="MobiDB-lite"/>
    </source>
</evidence>
<dbReference type="PANTHER" id="PTHR46599">
    <property type="entry name" value="PIGGYBAC TRANSPOSABLE ELEMENT-DERIVED PROTEIN 4"/>
    <property type="match status" value="1"/>
</dbReference>